<dbReference type="Gene3D" id="3.40.50.12160">
    <property type="entry name" value="Methylthiotransferase, N-terminal domain"/>
    <property type="match status" value="1"/>
</dbReference>
<dbReference type="PROSITE" id="PS51449">
    <property type="entry name" value="MTTASE_N"/>
    <property type="match status" value="1"/>
</dbReference>
<accession>X1HF45</accession>
<comment type="caution">
    <text evidence="4">The sequence shown here is derived from an EMBL/GenBank/DDBJ whole genome shotgun (WGS) entry which is preliminary data.</text>
</comment>
<dbReference type="SFLD" id="SFLDS00029">
    <property type="entry name" value="Radical_SAM"/>
    <property type="match status" value="1"/>
</dbReference>
<dbReference type="EMBL" id="BARU01029604">
    <property type="protein sequence ID" value="GAH68836.1"/>
    <property type="molecule type" value="Genomic_DNA"/>
</dbReference>
<dbReference type="PANTHER" id="PTHR43020:SF2">
    <property type="entry name" value="MITOCHONDRIAL TRNA METHYLTHIOTRANSFERASE CDK5RAP1"/>
    <property type="match status" value="1"/>
</dbReference>
<dbReference type="PROSITE" id="PS51918">
    <property type="entry name" value="RADICAL_SAM"/>
    <property type="match status" value="1"/>
</dbReference>
<dbReference type="GO" id="GO:0005829">
    <property type="term" value="C:cytosol"/>
    <property type="evidence" value="ECO:0007669"/>
    <property type="project" value="TreeGrafter"/>
</dbReference>
<dbReference type="AlphaFoldDB" id="X1HF45"/>
<sequence>MNKAESERLGTYLEQLGYRATNTAEEADFIVLNSCVVRQSAENRVINKLNALKSLKKLHSRATLAVTGCLVNSKVDKLKQSFPYVDYFFKPGDYPPWLEKTEAITVLPQHPSPSTFVPIIQGCNNFCSYCIVPYRRGRERSRPLAGIVGEVSELVQRGTKEVTLLGQNVDSYGHDLPDKPDLADLLKELNTIDGLARIRFLTNHPKDMSTKLIEAVANLDRVCE</sequence>
<dbReference type="InterPro" id="IPR013848">
    <property type="entry name" value="Methylthiotransferase_N"/>
</dbReference>
<name>X1HF45_9ZZZZ</name>
<evidence type="ECO:0000259" key="2">
    <source>
        <dbReference type="PROSITE" id="PS51449"/>
    </source>
</evidence>
<feature type="non-terminal residue" evidence="4">
    <location>
        <position position="224"/>
    </location>
</feature>
<protein>
    <submittedName>
        <fullName evidence="4">Uncharacterized protein</fullName>
    </submittedName>
</protein>
<dbReference type="Pfam" id="PF00919">
    <property type="entry name" value="UPF0004"/>
    <property type="match status" value="1"/>
</dbReference>
<evidence type="ECO:0000313" key="4">
    <source>
        <dbReference type="EMBL" id="GAH68836.1"/>
    </source>
</evidence>
<dbReference type="InterPro" id="IPR007197">
    <property type="entry name" value="rSAM"/>
</dbReference>
<feature type="domain" description="MTTase N-terminal" evidence="2">
    <location>
        <begin position="1"/>
        <end position="106"/>
    </location>
</feature>
<evidence type="ECO:0000259" key="3">
    <source>
        <dbReference type="PROSITE" id="PS51918"/>
    </source>
</evidence>
<dbReference type="Gene3D" id="3.80.30.20">
    <property type="entry name" value="tm_1862 like domain"/>
    <property type="match status" value="1"/>
</dbReference>
<proteinExistence type="predicted"/>
<gene>
    <name evidence="4" type="ORF">S03H2_47067</name>
</gene>
<dbReference type="InterPro" id="IPR038135">
    <property type="entry name" value="Methylthiotransferase_N_sf"/>
</dbReference>
<dbReference type="InterPro" id="IPR023404">
    <property type="entry name" value="rSAM_horseshoe"/>
</dbReference>
<dbReference type="GO" id="GO:0051539">
    <property type="term" value="F:4 iron, 4 sulfur cluster binding"/>
    <property type="evidence" value="ECO:0007669"/>
    <property type="project" value="UniProtKB-KW"/>
</dbReference>
<dbReference type="GO" id="GO:0046872">
    <property type="term" value="F:metal ion binding"/>
    <property type="evidence" value="ECO:0007669"/>
    <property type="project" value="UniProtKB-KW"/>
</dbReference>
<dbReference type="GO" id="GO:0035597">
    <property type="term" value="F:tRNA-2-methylthio-N(6)-dimethylallyladenosine(37) synthase activity"/>
    <property type="evidence" value="ECO:0007669"/>
    <property type="project" value="TreeGrafter"/>
</dbReference>
<dbReference type="PROSITE" id="PS01278">
    <property type="entry name" value="MTTASE_RADICAL"/>
    <property type="match status" value="1"/>
</dbReference>
<dbReference type="InterPro" id="IPR058240">
    <property type="entry name" value="rSAM_sf"/>
</dbReference>
<evidence type="ECO:0000256" key="1">
    <source>
        <dbReference type="ARBA" id="ARBA00001966"/>
    </source>
</evidence>
<comment type="cofactor">
    <cofactor evidence="1">
        <name>[4Fe-4S] cluster</name>
        <dbReference type="ChEBI" id="CHEBI:49883"/>
    </cofactor>
</comment>
<dbReference type="InterPro" id="IPR020612">
    <property type="entry name" value="Methylthiotransferase_CS"/>
</dbReference>
<dbReference type="PANTHER" id="PTHR43020">
    <property type="entry name" value="CDK5 REGULATORY SUBUNIT-ASSOCIATED PROTEIN 1"/>
    <property type="match status" value="1"/>
</dbReference>
<dbReference type="Pfam" id="PF04055">
    <property type="entry name" value="Radical_SAM"/>
    <property type="match status" value="1"/>
</dbReference>
<reference evidence="4" key="1">
    <citation type="journal article" date="2014" name="Front. Microbiol.">
        <title>High frequency of phylogenetically diverse reductive dehalogenase-homologous genes in deep subseafloor sedimentary metagenomes.</title>
        <authorList>
            <person name="Kawai M."/>
            <person name="Futagami T."/>
            <person name="Toyoda A."/>
            <person name="Takaki Y."/>
            <person name="Nishi S."/>
            <person name="Hori S."/>
            <person name="Arai W."/>
            <person name="Tsubouchi T."/>
            <person name="Morono Y."/>
            <person name="Uchiyama I."/>
            <person name="Ito T."/>
            <person name="Fujiyama A."/>
            <person name="Inagaki F."/>
            <person name="Takami H."/>
        </authorList>
    </citation>
    <scope>NUCLEOTIDE SEQUENCE</scope>
    <source>
        <strain evidence="4">Expedition CK06-06</strain>
    </source>
</reference>
<feature type="domain" description="Radical SAM core" evidence="3">
    <location>
        <begin position="109"/>
        <end position="224"/>
    </location>
</feature>
<dbReference type="SUPFAM" id="SSF102114">
    <property type="entry name" value="Radical SAM enzymes"/>
    <property type="match status" value="1"/>
</dbReference>
<organism evidence="4">
    <name type="scientific">marine sediment metagenome</name>
    <dbReference type="NCBI Taxonomy" id="412755"/>
    <lineage>
        <taxon>unclassified sequences</taxon>
        <taxon>metagenomes</taxon>
        <taxon>ecological metagenomes</taxon>
    </lineage>
</organism>